<dbReference type="Proteomes" id="UP000015105">
    <property type="component" value="Chromosome 5D"/>
</dbReference>
<name>A0A453JXZ5_AEGTS</name>
<reference evidence="3" key="1">
    <citation type="journal article" date="2014" name="Science">
        <title>Ancient hybridizations among the ancestral genomes of bread wheat.</title>
        <authorList>
            <consortium name="International Wheat Genome Sequencing Consortium,"/>
            <person name="Marcussen T."/>
            <person name="Sandve S.R."/>
            <person name="Heier L."/>
            <person name="Spannagl M."/>
            <person name="Pfeifer M."/>
            <person name="Jakobsen K.S."/>
            <person name="Wulff B.B."/>
            <person name="Steuernagel B."/>
            <person name="Mayer K.F."/>
            <person name="Olsen O.A."/>
        </authorList>
    </citation>
    <scope>NUCLEOTIDE SEQUENCE [LARGE SCALE GENOMIC DNA]</scope>
    <source>
        <strain evidence="3">cv. AL8/78</strain>
    </source>
</reference>
<dbReference type="AlphaFoldDB" id="A0A453JXZ5"/>
<feature type="transmembrane region" description="Helical" evidence="1">
    <location>
        <begin position="44"/>
        <end position="64"/>
    </location>
</feature>
<reference evidence="3" key="2">
    <citation type="journal article" date="2017" name="Nat. Plants">
        <title>The Aegilops tauschii genome reveals multiple impacts of transposons.</title>
        <authorList>
            <person name="Zhao G."/>
            <person name="Zou C."/>
            <person name="Li K."/>
            <person name="Wang K."/>
            <person name="Li T."/>
            <person name="Gao L."/>
            <person name="Zhang X."/>
            <person name="Wang H."/>
            <person name="Yang Z."/>
            <person name="Liu X."/>
            <person name="Jiang W."/>
            <person name="Mao L."/>
            <person name="Kong X."/>
            <person name="Jiao Y."/>
            <person name="Jia J."/>
        </authorList>
    </citation>
    <scope>NUCLEOTIDE SEQUENCE [LARGE SCALE GENOMIC DNA]</scope>
    <source>
        <strain evidence="3">cv. AL8/78</strain>
    </source>
</reference>
<accession>A0A453JXZ5</accession>
<proteinExistence type="predicted"/>
<organism evidence="2 3">
    <name type="scientific">Aegilops tauschii subsp. strangulata</name>
    <name type="common">Goatgrass</name>
    <dbReference type="NCBI Taxonomy" id="200361"/>
    <lineage>
        <taxon>Eukaryota</taxon>
        <taxon>Viridiplantae</taxon>
        <taxon>Streptophyta</taxon>
        <taxon>Embryophyta</taxon>
        <taxon>Tracheophyta</taxon>
        <taxon>Spermatophyta</taxon>
        <taxon>Magnoliopsida</taxon>
        <taxon>Liliopsida</taxon>
        <taxon>Poales</taxon>
        <taxon>Poaceae</taxon>
        <taxon>BOP clade</taxon>
        <taxon>Pooideae</taxon>
        <taxon>Triticodae</taxon>
        <taxon>Triticeae</taxon>
        <taxon>Triticinae</taxon>
        <taxon>Aegilops</taxon>
    </lineage>
</organism>
<keyword evidence="1" id="KW-1133">Transmembrane helix</keyword>
<sequence length="119" mass="13516">ALPPTHCHTLILLRRRSPPLQHRSPLPTTPCNLARLRRFKQLNYRLPFSATLSPSAFLSSLFSWPDFNKEILKPNQSASLLILQPCISLLNSGNPSLFHSSAFLFVFISLPFVVFTRLM</sequence>
<evidence type="ECO:0000313" key="2">
    <source>
        <dbReference type="EnsemblPlants" id="AET5Gv20225700.6"/>
    </source>
</evidence>
<evidence type="ECO:0000313" key="3">
    <source>
        <dbReference type="Proteomes" id="UP000015105"/>
    </source>
</evidence>
<protein>
    <submittedName>
        <fullName evidence="2">Uncharacterized protein</fullName>
    </submittedName>
</protein>
<keyword evidence="1" id="KW-0812">Transmembrane</keyword>
<keyword evidence="3" id="KW-1185">Reference proteome</keyword>
<keyword evidence="1" id="KW-0472">Membrane</keyword>
<reference evidence="2" key="3">
    <citation type="journal article" date="2017" name="Nature">
        <title>Genome sequence of the progenitor of the wheat D genome Aegilops tauschii.</title>
        <authorList>
            <person name="Luo M.C."/>
            <person name="Gu Y.Q."/>
            <person name="Puiu D."/>
            <person name="Wang H."/>
            <person name="Twardziok S.O."/>
            <person name="Deal K.R."/>
            <person name="Huo N."/>
            <person name="Zhu T."/>
            <person name="Wang L."/>
            <person name="Wang Y."/>
            <person name="McGuire P.E."/>
            <person name="Liu S."/>
            <person name="Long H."/>
            <person name="Ramasamy R.K."/>
            <person name="Rodriguez J.C."/>
            <person name="Van S.L."/>
            <person name="Yuan L."/>
            <person name="Wang Z."/>
            <person name="Xia Z."/>
            <person name="Xiao L."/>
            <person name="Anderson O.D."/>
            <person name="Ouyang S."/>
            <person name="Liang Y."/>
            <person name="Zimin A.V."/>
            <person name="Pertea G."/>
            <person name="Qi P."/>
            <person name="Bennetzen J.L."/>
            <person name="Dai X."/>
            <person name="Dawson M.W."/>
            <person name="Muller H.G."/>
            <person name="Kugler K."/>
            <person name="Rivarola-Duarte L."/>
            <person name="Spannagl M."/>
            <person name="Mayer K.F.X."/>
            <person name="Lu F.H."/>
            <person name="Bevan M.W."/>
            <person name="Leroy P."/>
            <person name="Li P."/>
            <person name="You F.M."/>
            <person name="Sun Q."/>
            <person name="Liu Z."/>
            <person name="Lyons E."/>
            <person name="Wicker T."/>
            <person name="Salzberg S.L."/>
            <person name="Devos K.M."/>
            <person name="Dvorak J."/>
        </authorList>
    </citation>
    <scope>NUCLEOTIDE SEQUENCE [LARGE SCALE GENOMIC DNA]</scope>
    <source>
        <strain evidence="2">cv. AL8/78</strain>
    </source>
</reference>
<feature type="transmembrane region" description="Helical" evidence="1">
    <location>
        <begin position="97"/>
        <end position="115"/>
    </location>
</feature>
<reference evidence="2" key="4">
    <citation type="submission" date="2019-03" db="UniProtKB">
        <authorList>
            <consortium name="EnsemblPlants"/>
        </authorList>
    </citation>
    <scope>IDENTIFICATION</scope>
</reference>
<evidence type="ECO:0000256" key="1">
    <source>
        <dbReference type="SAM" id="Phobius"/>
    </source>
</evidence>
<dbReference type="EnsemblPlants" id="AET5Gv20225700.6">
    <property type="protein sequence ID" value="AET5Gv20225700.6"/>
    <property type="gene ID" value="AET5Gv20225700"/>
</dbReference>
<reference evidence="2" key="5">
    <citation type="journal article" date="2021" name="G3 (Bethesda)">
        <title>Aegilops tauschii genome assembly Aet v5.0 features greater sequence contiguity and improved annotation.</title>
        <authorList>
            <person name="Wang L."/>
            <person name="Zhu T."/>
            <person name="Rodriguez J.C."/>
            <person name="Deal K.R."/>
            <person name="Dubcovsky J."/>
            <person name="McGuire P.E."/>
            <person name="Lux T."/>
            <person name="Spannagl M."/>
            <person name="Mayer K.F.X."/>
            <person name="Baldrich P."/>
            <person name="Meyers B.C."/>
            <person name="Huo N."/>
            <person name="Gu Y.Q."/>
            <person name="Zhou H."/>
            <person name="Devos K.M."/>
            <person name="Bennetzen J.L."/>
            <person name="Unver T."/>
            <person name="Budak H."/>
            <person name="Gulick P.J."/>
            <person name="Galiba G."/>
            <person name="Kalapos B."/>
            <person name="Nelson D.R."/>
            <person name="Li P."/>
            <person name="You F.M."/>
            <person name="Luo M.C."/>
            <person name="Dvorak J."/>
        </authorList>
    </citation>
    <scope>NUCLEOTIDE SEQUENCE [LARGE SCALE GENOMIC DNA]</scope>
    <source>
        <strain evidence="2">cv. AL8/78</strain>
    </source>
</reference>
<dbReference type="Gramene" id="AET5Gv20225700.6">
    <property type="protein sequence ID" value="AET5Gv20225700.6"/>
    <property type="gene ID" value="AET5Gv20225700"/>
</dbReference>